<dbReference type="EMBL" id="CP053564">
    <property type="protein sequence ID" value="QJY48669.1"/>
    <property type="molecule type" value="Genomic_DNA"/>
</dbReference>
<feature type="domain" description="NAD-dependent epimerase/dehydratase" evidence="1">
    <location>
        <begin position="6"/>
        <end position="212"/>
    </location>
</feature>
<organism evidence="2 3">
    <name type="scientific">Pseudonocardia broussonetiae</name>
    <dbReference type="NCBI Taxonomy" id="2736640"/>
    <lineage>
        <taxon>Bacteria</taxon>
        <taxon>Bacillati</taxon>
        <taxon>Actinomycetota</taxon>
        <taxon>Actinomycetes</taxon>
        <taxon>Pseudonocardiales</taxon>
        <taxon>Pseudonocardiaceae</taxon>
        <taxon>Pseudonocardia</taxon>
    </lineage>
</organism>
<reference evidence="2 3" key="1">
    <citation type="submission" date="2020-05" db="EMBL/GenBank/DDBJ databases">
        <authorList>
            <person name="Mo P."/>
        </authorList>
    </citation>
    <scope>NUCLEOTIDE SEQUENCE [LARGE SCALE GENOMIC DNA]</scope>
    <source>
        <strain evidence="2 3">Gen01</strain>
    </source>
</reference>
<dbReference type="Proteomes" id="UP000505377">
    <property type="component" value="Chromosome"/>
</dbReference>
<evidence type="ECO:0000259" key="1">
    <source>
        <dbReference type="Pfam" id="PF01370"/>
    </source>
</evidence>
<dbReference type="PANTHER" id="PTHR48079">
    <property type="entry name" value="PROTEIN YEEZ"/>
    <property type="match status" value="1"/>
</dbReference>
<dbReference type="InterPro" id="IPR036291">
    <property type="entry name" value="NAD(P)-bd_dom_sf"/>
</dbReference>
<dbReference type="InterPro" id="IPR051783">
    <property type="entry name" value="NAD(P)-dependent_oxidoreduct"/>
</dbReference>
<accession>A0A6M6JQH8</accession>
<dbReference type="KEGG" id="pbro:HOP40_25175"/>
<dbReference type="InterPro" id="IPR001509">
    <property type="entry name" value="Epimerase_deHydtase"/>
</dbReference>
<evidence type="ECO:0000313" key="2">
    <source>
        <dbReference type="EMBL" id="QJY48669.1"/>
    </source>
</evidence>
<dbReference type="Pfam" id="PF01370">
    <property type="entry name" value="Epimerase"/>
    <property type="match status" value="1"/>
</dbReference>
<dbReference type="AlphaFoldDB" id="A0A6M6JQH8"/>
<gene>
    <name evidence="2" type="ORF">HOP40_25175</name>
</gene>
<dbReference type="SUPFAM" id="SSF51735">
    <property type="entry name" value="NAD(P)-binding Rossmann-fold domains"/>
    <property type="match status" value="1"/>
</dbReference>
<sequence>MSDLHVVVGATGGTGSALVRELVRRGHRVRAVSRRGGPAPDGVEVVTGDAVDAARMREVCAGASAVYNAVNPPLDRWTTVFPAAVRGTVVGAAAAGARLVFADDTWMYGRVDAPMTESTPVRPVCPKGVLRAWLADTVLGAHARGRCATVIGRAGELYGPGVESLLAASLFGAAVAGRPLCWVGGLDHALTPTLVDDFAAVLATLGEAPDDALGRVWHVPHPAPTTGRALVTQIRARTGDRAPLVRIGSRAGRALGLVWPLAREGAELVYQFEMPFVVDGSAFAGRFGSTPTPYAEGIDRTLASYRRRTTGGRAA</sequence>
<dbReference type="PANTHER" id="PTHR48079:SF6">
    <property type="entry name" value="NAD(P)-BINDING DOMAIN-CONTAINING PROTEIN-RELATED"/>
    <property type="match status" value="1"/>
</dbReference>
<proteinExistence type="predicted"/>
<protein>
    <submittedName>
        <fullName evidence="2">NAD-dependent epimerase/dehydratase family protein</fullName>
    </submittedName>
</protein>
<keyword evidence="3" id="KW-1185">Reference proteome</keyword>
<dbReference type="GO" id="GO:0005737">
    <property type="term" value="C:cytoplasm"/>
    <property type="evidence" value="ECO:0007669"/>
    <property type="project" value="TreeGrafter"/>
</dbReference>
<dbReference type="GO" id="GO:0004029">
    <property type="term" value="F:aldehyde dehydrogenase (NAD+) activity"/>
    <property type="evidence" value="ECO:0007669"/>
    <property type="project" value="TreeGrafter"/>
</dbReference>
<dbReference type="Gene3D" id="3.40.50.720">
    <property type="entry name" value="NAD(P)-binding Rossmann-like Domain"/>
    <property type="match status" value="1"/>
</dbReference>
<evidence type="ECO:0000313" key="3">
    <source>
        <dbReference type="Proteomes" id="UP000505377"/>
    </source>
</evidence>
<dbReference type="RefSeq" id="WP_172162676.1">
    <property type="nucleotide sequence ID" value="NZ_CP053564.1"/>
</dbReference>
<name>A0A6M6JQH8_9PSEU</name>